<dbReference type="GO" id="GO:0008270">
    <property type="term" value="F:zinc ion binding"/>
    <property type="evidence" value="ECO:0007669"/>
    <property type="project" value="UniProtKB-KW"/>
</dbReference>
<keyword evidence="1 9" id="KW-0479">Metal-binding</keyword>
<evidence type="ECO:0000259" key="11">
    <source>
        <dbReference type="PROSITE" id="PS50884"/>
    </source>
</evidence>
<feature type="region of interest" description="Disordered" evidence="10">
    <location>
        <begin position="294"/>
        <end position="328"/>
    </location>
</feature>
<keyword evidence="12" id="KW-1185">Reference proteome</keyword>
<dbReference type="GeneID" id="111281032"/>
<feature type="region of interest" description="Disordered" evidence="10">
    <location>
        <begin position="92"/>
        <end position="135"/>
    </location>
</feature>
<evidence type="ECO:0000256" key="8">
    <source>
        <dbReference type="PROSITE-ProRule" id="PRU00071"/>
    </source>
</evidence>
<comment type="function">
    <text evidence="9">Transcription factor that binds specifically to a 5'-AA[AG]G-3' consensus core sequence.</text>
</comment>
<evidence type="ECO:0000256" key="4">
    <source>
        <dbReference type="ARBA" id="ARBA00023015"/>
    </source>
</evidence>
<feature type="region of interest" description="Disordered" evidence="10">
    <location>
        <begin position="256"/>
        <end position="277"/>
    </location>
</feature>
<keyword evidence="4 9" id="KW-0805">Transcription regulation</keyword>
<feature type="region of interest" description="Disordered" evidence="10">
    <location>
        <begin position="1"/>
        <end position="50"/>
    </location>
</feature>
<dbReference type="GO" id="GO:0005634">
    <property type="term" value="C:nucleus"/>
    <property type="evidence" value="ECO:0007669"/>
    <property type="project" value="UniProtKB-SubCell"/>
</dbReference>
<dbReference type="PANTHER" id="PTHR31992:SF108">
    <property type="entry name" value="DOF ZINC FINGER PROTEIN"/>
    <property type="match status" value="1"/>
</dbReference>
<sequence>MQQDRGGGGSDQDMKQHQQQDRRLMKPLTGENQQPPPPLQQQQPHPTQKCPRCESLNTKFCYYNNYSLSQPRYFCKTCRRYWTQGGTLRNVPVGGGCRKGKRTKASSSGENSSFQPQIPQQQAQQQNLTSPQSMISSNPMIISASSALRTKESDSLASSSAISSVGSYYPGGGFLSSLAAIQSMNQPQPFNQPLNQALSIGGGDLGGSSNLGLLQGYVVPSFGSQQHQPIQQTHFFQMFNREKTVNMYPSTQEGLIQSSRSAAGNSSQQSWHQSFINNSNPTVSEATLWSINNNSSTSTAGNTNTSNTTGSSSLNPNQWPDRPGYGAP</sequence>
<feature type="compositionally biased region" description="Low complexity" evidence="10">
    <location>
        <begin position="294"/>
        <end position="313"/>
    </location>
</feature>
<evidence type="ECO:0000256" key="3">
    <source>
        <dbReference type="ARBA" id="ARBA00022833"/>
    </source>
</evidence>
<dbReference type="InterPro" id="IPR045174">
    <property type="entry name" value="Dof"/>
</dbReference>
<feature type="compositionally biased region" description="Gly residues" evidence="10">
    <location>
        <begin position="1"/>
        <end position="10"/>
    </location>
</feature>
<evidence type="ECO:0000256" key="10">
    <source>
        <dbReference type="SAM" id="MobiDB-lite"/>
    </source>
</evidence>
<feature type="compositionally biased region" description="Low complexity" evidence="10">
    <location>
        <begin position="40"/>
        <end position="50"/>
    </location>
</feature>
<dbReference type="Pfam" id="PF02701">
    <property type="entry name" value="Zn_ribbon_Dof"/>
    <property type="match status" value="1"/>
</dbReference>
<keyword evidence="2 8" id="KW-0863">Zinc-finger</keyword>
<proteinExistence type="predicted"/>
<dbReference type="PROSITE" id="PS01361">
    <property type="entry name" value="ZF_DOF_1"/>
    <property type="match status" value="1"/>
</dbReference>
<evidence type="ECO:0000313" key="13">
    <source>
        <dbReference type="RefSeq" id="XP_022724323.1"/>
    </source>
</evidence>
<dbReference type="OrthoDB" id="1927254at2759"/>
<keyword evidence="3 9" id="KW-0862">Zinc</keyword>
<organism evidence="12 13">
    <name type="scientific">Durio zibethinus</name>
    <name type="common">Durian</name>
    <dbReference type="NCBI Taxonomy" id="66656"/>
    <lineage>
        <taxon>Eukaryota</taxon>
        <taxon>Viridiplantae</taxon>
        <taxon>Streptophyta</taxon>
        <taxon>Embryophyta</taxon>
        <taxon>Tracheophyta</taxon>
        <taxon>Spermatophyta</taxon>
        <taxon>Magnoliopsida</taxon>
        <taxon>eudicotyledons</taxon>
        <taxon>Gunneridae</taxon>
        <taxon>Pentapetalae</taxon>
        <taxon>rosids</taxon>
        <taxon>malvids</taxon>
        <taxon>Malvales</taxon>
        <taxon>Malvaceae</taxon>
        <taxon>Helicteroideae</taxon>
        <taxon>Durio</taxon>
    </lineage>
</organism>
<protein>
    <recommendedName>
        <fullName evidence="9">Dof zinc finger protein</fullName>
    </recommendedName>
</protein>
<gene>
    <name evidence="13" type="primary">LOC111281032</name>
</gene>
<feature type="domain" description="Dof-type" evidence="11">
    <location>
        <begin position="48"/>
        <end position="102"/>
    </location>
</feature>
<evidence type="ECO:0000313" key="12">
    <source>
        <dbReference type="Proteomes" id="UP000515121"/>
    </source>
</evidence>
<keyword evidence="5 8" id="KW-0238">DNA-binding</keyword>
<evidence type="ECO:0000256" key="7">
    <source>
        <dbReference type="ARBA" id="ARBA00023242"/>
    </source>
</evidence>
<feature type="compositionally biased region" description="Low complexity" evidence="10">
    <location>
        <begin position="112"/>
        <end position="133"/>
    </location>
</feature>
<keyword evidence="7 8" id="KW-0539">Nucleus</keyword>
<accession>A0A6P5X800</accession>
<evidence type="ECO:0000256" key="5">
    <source>
        <dbReference type="ARBA" id="ARBA00023125"/>
    </source>
</evidence>
<dbReference type="GO" id="GO:0003700">
    <property type="term" value="F:DNA-binding transcription factor activity"/>
    <property type="evidence" value="ECO:0007669"/>
    <property type="project" value="UniProtKB-UniRule"/>
</dbReference>
<dbReference type="AlphaFoldDB" id="A0A6P5X800"/>
<evidence type="ECO:0000256" key="1">
    <source>
        <dbReference type="ARBA" id="ARBA00022723"/>
    </source>
</evidence>
<evidence type="ECO:0000256" key="6">
    <source>
        <dbReference type="ARBA" id="ARBA00023163"/>
    </source>
</evidence>
<evidence type="ECO:0000256" key="9">
    <source>
        <dbReference type="RuleBase" id="RU369094"/>
    </source>
</evidence>
<feature type="compositionally biased region" description="Basic and acidic residues" evidence="10">
    <location>
        <begin position="12"/>
        <end position="24"/>
    </location>
</feature>
<dbReference type="Proteomes" id="UP000515121">
    <property type="component" value="Unplaced"/>
</dbReference>
<dbReference type="InterPro" id="IPR003851">
    <property type="entry name" value="Znf_Dof"/>
</dbReference>
<name>A0A6P5X800_DURZI</name>
<dbReference type="GO" id="GO:0003677">
    <property type="term" value="F:DNA binding"/>
    <property type="evidence" value="ECO:0007669"/>
    <property type="project" value="UniProtKB-UniRule"/>
</dbReference>
<dbReference type="PANTHER" id="PTHR31992">
    <property type="entry name" value="DOF ZINC FINGER PROTEIN DOF1.4-RELATED"/>
    <property type="match status" value="1"/>
</dbReference>
<comment type="subcellular location">
    <subcellularLocation>
        <location evidence="8 9">Nucleus</location>
    </subcellularLocation>
</comment>
<reference evidence="13" key="1">
    <citation type="submission" date="2025-08" db="UniProtKB">
        <authorList>
            <consortium name="RefSeq"/>
        </authorList>
    </citation>
    <scope>IDENTIFICATION</scope>
    <source>
        <tissue evidence="13">Fruit stalk</tissue>
    </source>
</reference>
<dbReference type="PROSITE" id="PS50884">
    <property type="entry name" value="ZF_DOF_2"/>
    <property type="match status" value="1"/>
</dbReference>
<keyword evidence="6 9" id="KW-0804">Transcription</keyword>
<dbReference type="RefSeq" id="XP_022724323.1">
    <property type="nucleotide sequence ID" value="XM_022868588.1"/>
</dbReference>
<evidence type="ECO:0000256" key="2">
    <source>
        <dbReference type="ARBA" id="ARBA00022771"/>
    </source>
</evidence>
<dbReference type="KEGG" id="dzi:111281032"/>